<keyword evidence="2" id="KW-1185">Reference proteome</keyword>
<accession>A0AAU9JTI6</accession>
<dbReference type="EMBL" id="CAJZBQ010000036">
    <property type="protein sequence ID" value="CAG9324209.1"/>
    <property type="molecule type" value="Genomic_DNA"/>
</dbReference>
<organism evidence="1 2">
    <name type="scientific">Blepharisma stoltei</name>
    <dbReference type="NCBI Taxonomy" id="1481888"/>
    <lineage>
        <taxon>Eukaryota</taxon>
        <taxon>Sar</taxon>
        <taxon>Alveolata</taxon>
        <taxon>Ciliophora</taxon>
        <taxon>Postciliodesmatophora</taxon>
        <taxon>Heterotrichea</taxon>
        <taxon>Heterotrichida</taxon>
        <taxon>Blepharismidae</taxon>
        <taxon>Blepharisma</taxon>
    </lineage>
</organism>
<dbReference type="AlphaFoldDB" id="A0AAU9JTI6"/>
<dbReference type="Proteomes" id="UP001162131">
    <property type="component" value="Unassembled WGS sequence"/>
</dbReference>
<sequence>MGCYIRLSWCISSTTYRLTPSPKTWAAPTWRMNSSSISKGHKSLNFVKSNPILDFMTKSSEAEISEIIEFVGHIWIKPSTCVCESIEDLRQIPMIKSYPRLNASI</sequence>
<name>A0AAU9JTI6_9CILI</name>
<evidence type="ECO:0000313" key="1">
    <source>
        <dbReference type="EMBL" id="CAG9324209.1"/>
    </source>
</evidence>
<gene>
    <name evidence="1" type="ORF">BSTOLATCC_MIC36006</name>
</gene>
<comment type="caution">
    <text evidence="1">The sequence shown here is derived from an EMBL/GenBank/DDBJ whole genome shotgun (WGS) entry which is preliminary data.</text>
</comment>
<protein>
    <submittedName>
        <fullName evidence="1">Uncharacterized protein</fullName>
    </submittedName>
</protein>
<reference evidence="1" key="1">
    <citation type="submission" date="2021-09" db="EMBL/GenBank/DDBJ databases">
        <authorList>
            <consortium name="AG Swart"/>
            <person name="Singh M."/>
            <person name="Singh A."/>
            <person name="Seah K."/>
            <person name="Emmerich C."/>
        </authorList>
    </citation>
    <scope>NUCLEOTIDE SEQUENCE</scope>
    <source>
        <strain evidence="1">ATCC30299</strain>
    </source>
</reference>
<proteinExistence type="predicted"/>
<evidence type="ECO:0000313" key="2">
    <source>
        <dbReference type="Proteomes" id="UP001162131"/>
    </source>
</evidence>